<evidence type="ECO:0000256" key="1">
    <source>
        <dbReference type="SAM" id="MobiDB-lite"/>
    </source>
</evidence>
<feature type="region of interest" description="Disordered" evidence="1">
    <location>
        <begin position="85"/>
        <end position="155"/>
    </location>
</feature>
<feature type="compositionally biased region" description="Pro residues" evidence="1">
    <location>
        <begin position="102"/>
        <end position="130"/>
    </location>
</feature>
<name>A0AA35VLB8_LACSI</name>
<accession>A0AA35VLB8</accession>
<feature type="region of interest" description="Disordered" evidence="1">
    <location>
        <begin position="1"/>
        <end position="36"/>
    </location>
</feature>
<dbReference type="EMBL" id="OX465078">
    <property type="protein sequence ID" value="CAI9271043.1"/>
    <property type="molecule type" value="Genomic_DNA"/>
</dbReference>
<evidence type="ECO:0000313" key="2">
    <source>
        <dbReference type="EMBL" id="CAI9271043.1"/>
    </source>
</evidence>
<sequence length="155" mass="16896">MNKHIRLSSTSSSTPSTAFLSSQTENVPPMPTPIPTATVYQGESSSNFETTILSQLSQPVKITRFLGRRLSKVEKDVVEMKRFMALVDDDDDDDMVVDNTPPKSPCNPPPPSSNPPLPPPLPSHPPPYTPSSPFGSPPQYNVAKKGENHQGFPDQ</sequence>
<dbReference type="AlphaFoldDB" id="A0AA35VLB8"/>
<gene>
    <name evidence="2" type="ORF">LSALG_LOCUS11326</name>
</gene>
<feature type="compositionally biased region" description="Acidic residues" evidence="1">
    <location>
        <begin position="87"/>
        <end position="96"/>
    </location>
</feature>
<protein>
    <submittedName>
        <fullName evidence="2">Uncharacterized protein</fullName>
    </submittedName>
</protein>
<feature type="compositionally biased region" description="Low complexity" evidence="1">
    <location>
        <begin position="8"/>
        <end position="22"/>
    </location>
</feature>
<organism evidence="2 3">
    <name type="scientific">Lactuca saligna</name>
    <name type="common">Willowleaf lettuce</name>
    <dbReference type="NCBI Taxonomy" id="75948"/>
    <lineage>
        <taxon>Eukaryota</taxon>
        <taxon>Viridiplantae</taxon>
        <taxon>Streptophyta</taxon>
        <taxon>Embryophyta</taxon>
        <taxon>Tracheophyta</taxon>
        <taxon>Spermatophyta</taxon>
        <taxon>Magnoliopsida</taxon>
        <taxon>eudicotyledons</taxon>
        <taxon>Gunneridae</taxon>
        <taxon>Pentapetalae</taxon>
        <taxon>asterids</taxon>
        <taxon>campanulids</taxon>
        <taxon>Asterales</taxon>
        <taxon>Asteraceae</taxon>
        <taxon>Cichorioideae</taxon>
        <taxon>Cichorieae</taxon>
        <taxon>Lactucinae</taxon>
        <taxon>Lactuca</taxon>
    </lineage>
</organism>
<reference evidence="2" key="1">
    <citation type="submission" date="2023-04" db="EMBL/GenBank/DDBJ databases">
        <authorList>
            <person name="Vijverberg K."/>
            <person name="Xiong W."/>
            <person name="Schranz E."/>
        </authorList>
    </citation>
    <scope>NUCLEOTIDE SEQUENCE</scope>
</reference>
<dbReference type="Proteomes" id="UP001177003">
    <property type="component" value="Chromosome 2"/>
</dbReference>
<keyword evidence="3" id="KW-1185">Reference proteome</keyword>
<proteinExistence type="predicted"/>
<evidence type="ECO:0000313" key="3">
    <source>
        <dbReference type="Proteomes" id="UP001177003"/>
    </source>
</evidence>